<dbReference type="Gene3D" id="1.10.287.70">
    <property type="match status" value="1"/>
</dbReference>
<evidence type="ECO:0000256" key="6">
    <source>
        <dbReference type="SAM" id="Phobius"/>
    </source>
</evidence>
<evidence type="ECO:0000256" key="5">
    <source>
        <dbReference type="SAM" id="Coils"/>
    </source>
</evidence>
<feature type="transmembrane region" description="Helical" evidence="6">
    <location>
        <begin position="102"/>
        <end position="130"/>
    </location>
</feature>
<evidence type="ECO:0000256" key="4">
    <source>
        <dbReference type="ARBA" id="ARBA00023136"/>
    </source>
</evidence>
<reference evidence="9" key="1">
    <citation type="submission" date="2021-01" db="EMBL/GenBank/DDBJ databases">
        <authorList>
            <person name="Corre E."/>
            <person name="Pelletier E."/>
            <person name="Niang G."/>
            <person name="Scheremetjew M."/>
            <person name="Finn R."/>
            <person name="Kale V."/>
            <person name="Holt S."/>
            <person name="Cochrane G."/>
            <person name="Meng A."/>
            <person name="Brown T."/>
            <person name="Cohen L."/>
        </authorList>
    </citation>
    <scope>NUCLEOTIDE SEQUENCE</scope>
    <source>
        <strain evidence="9">CCMP281</strain>
    </source>
</reference>
<keyword evidence="5" id="KW-0175">Coiled coil</keyword>
<organism evidence="9">
    <name type="scientific">Haptolina ericina</name>
    <dbReference type="NCBI Taxonomy" id="156174"/>
    <lineage>
        <taxon>Eukaryota</taxon>
        <taxon>Haptista</taxon>
        <taxon>Haptophyta</taxon>
        <taxon>Prymnesiophyceae</taxon>
        <taxon>Prymnesiales</taxon>
        <taxon>Prymnesiaceae</taxon>
        <taxon>Haptolina</taxon>
    </lineage>
</organism>
<dbReference type="GO" id="GO:0016020">
    <property type="term" value="C:membrane"/>
    <property type="evidence" value="ECO:0007669"/>
    <property type="project" value="UniProtKB-SubCell"/>
</dbReference>
<dbReference type="AlphaFoldDB" id="A0A7S3B2S7"/>
<feature type="transmembrane region" description="Helical" evidence="6">
    <location>
        <begin position="151"/>
        <end position="173"/>
    </location>
</feature>
<evidence type="ECO:0000313" key="9">
    <source>
        <dbReference type="EMBL" id="CAE0122582.1"/>
    </source>
</evidence>
<dbReference type="InterPro" id="IPR015925">
    <property type="entry name" value="Ryanodine_IP3_receptor"/>
</dbReference>
<dbReference type="GO" id="GO:0005216">
    <property type="term" value="F:monoatomic ion channel activity"/>
    <property type="evidence" value="ECO:0007669"/>
    <property type="project" value="InterPro"/>
</dbReference>
<dbReference type="GO" id="GO:0006816">
    <property type="term" value="P:calcium ion transport"/>
    <property type="evidence" value="ECO:0007669"/>
    <property type="project" value="InterPro"/>
</dbReference>
<accession>A0A7S3B2S7</accession>
<evidence type="ECO:0000256" key="1">
    <source>
        <dbReference type="ARBA" id="ARBA00004141"/>
    </source>
</evidence>
<evidence type="ECO:0000256" key="7">
    <source>
        <dbReference type="SAM" id="SignalP"/>
    </source>
</evidence>
<sequence>MAVQLMGCSLLLVDAACLLEHCVSTLPLALRSAWAEYGICIDFPSMWPLQISVSKEELKHDDDMSQAAAANVRRVERLNQSELVWHVVRHTPLIILQNDWWLLYYLLSILNCALGLTTHPFFFVPALLDVVVRSRLLQKVIEAVTVNKDSLALTFLLVAIVIYQFTIIGTLFFRDDYIWHYETDSGERKVAVDLCATTAECFMNSFYLGLNYGGLAQGLQDIRDKWDYDPYSARIRWFIDLLFYISVIVMLLNIIFGIVIDTFAQQRDLQKQIKEDMENVCFVCGIDRNTFDRKHALGFEHHREHEHNIWNYLNFIIHLRKKSVTDYTGPESYVKQMLEARDLSFFPILKTSSIIFEDVSNEVLLERVEKLSQQLSENTQRIEAIAQS</sequence>
<evidence type="ECO:0000256" key="2">
    <source>
        <dbReference type="ARBA" id="ARBA00022692"/>
    </source>
</evidence>
<evidence type="ECO:0000259" key="8">
    <source>
        <dbReference type="Pfam" id="PF00520"/>
    </source>
</evidence>
<keyword evidence="7" id="KW-0732">Signal</keyword>
<keyword evidence="4 6" id="KW-0472">Membrane</keyword>
<evidence type="ECO:0000256" key="3">
    <source>
        <dbReference type="ARBA" id="ARBA00022989"/>
    </source>
</evidence>
<name>A0A7S3B2S7_9EUKA</name>
<protein>
    <recommendedName>
        <fullName evidence="8">Ion transport domain-containing protein</fullName>
    </recommendedName>
</protein>
<dbReference type="PANTHER" id="PTHR13715:SF99">
    <property type="entry name" value="INOSITOL 1,4,5-TRISPHOSPHATE RECEPTOR-LIKE PROTEIN A"/>
    <property type="match status" value="1"/>
</dbReference>
<gene>
    <name evidence="9" type="ORF">HERI1096_LOCUS23283</name>
</gene>
<dbReference type="Pfam" id="PF00520">
    <property type="entry name" value="Ion_trans"/>
    <property type="match status" value="1"/>
</dbReference>
<comment type="subcellular location">
    <subcellularLocation>
        <location evidence="1">Membrane</location>
        <topology evidence="1">Multi-pass membrane protein</topology>
    </subcellularLocation>
</comment>
<dbReference type="InterPro" id="IPR005821">
    <property type="entry name" value="Ion_trans_dom"/>
</dbReference>
<feature type="chain" id="PRO_5031154053" description="Ion transport domain-containing protein" evidence="7">
    <location>
        <begin position="16"/>
        <end position="388"/>
    </location>
</feature>
<dbReference type="EMBL" id="HBHX01041977">
    <property type="protein sequence ID" value="CAE0122582.1"/>
    <property type="molecule type" value="Transcribed_RNA"/>
</dbReference>
<feature type="signal peptide" evidence="7">
    <location>
        <begin position="1"/>
        <end position="15"/>
    </location>
</feature>
<dbReference type="PANTHER" id="PTHR13715">
    <property type="entry name" value="RYANODINE RECEPTOR AND IP3 RECEPTOR"/>
    <property type="match status" value="1"/>
</dbReference>
<feature type="transmembrane region" description="Helical" evidence="6">
    <location>
        <begin position="241"/>
        <end position="264"/>
    </location>
</feature>
<keyword evidence="2 6" id="KW-0812">Transmembrane</keyword>
<feature type="coiled-coil region" evidence="5">
    <location>
        <begin position="361"/>
        <end position="388"/>
    </location>
</feature>
<keyword evidence="3 6" id="KW-1133">Transmembrane helix</keyword>
<feature type="domain" description="Ion transport" evidence="8">
    <location>
        <begin position="103"/>
        <end position="269"/>
    </location>
</feature>
<proteinExistence type="predicted"/>